<feature type="transmembrane region" description="Helical" evidence="1">
    <location>
        <begin position="28"/>
        <end position="49"/>
    </location>
</feature>
<protein>
    <submittedName>
        <fullName evidence="2">Uncharacterized protein</fullName>
    </submittedName>
</protein>
<dbReference type="Proteomes" id="UP000036045">
    <property type="component" value="Unassembled WGS sequence"/>
</dbReference>
<dbReference type="PATRIC" id="fig|1397.4.peg.4212"/>
<dbReference type="RefSeq" id="WP_047941337.1">
    <property type="nucleotide sequence ID" value="NZ_LDPH01000004.1"/>
</dbReference>
<evidence type="ECO:0000313" key="3">
    <source>
        <dbReference type="Proteomes" id="UP000036045"/>
    </source>
</evidence>
<proteinExistence type="predicted"/>
<evidence type="ECO:0000256" key="1">
    <source>
        <dbReference type="SAM" id="Phobius"/>
    </source>
</evidence>
<feature type="transmembrane region" description="Helical" evidence="1">
    <location>
        <begin position="123"/>
        <end position="143"/>
    </location>
</feature>
<reference evidence="2 3" key="1">
    <citation type="submission" date="2015-05" db="EMBL/GenBank/DDBJ databases">
        <title>Whole genome sequence and identification of bacterial endophytes from Costus igneus.</title>
        <authorList>
            <person name="Lee Y.P."/>
            <person name="Gan H.M."/>
            <person name="Eng W."/>
            <person name="Wheatley M.S."/>
            <person name="Caraballo A."/>
            <person name="Polter S."/>
            <person name="Savka M.A."/>
            <person name="Hudson A.O."/>
        </authorList>
    </citation>
    <scope>NUCLEOTIDE SEQUENCE [LARGE SCALE GENOMIC DNA]</scope>
    <source>
        <strain evidence="2 3">RIT379</strain>
    </source>
</reference>
<gene>
    <name evidence="2" type="ORF">ABW02_07600</name>
</gene>
<evidence type="ECO:0000313" key="2">
    <source>
        <dbReference type="EMBL" id="KLV27362.1"/>
    </source>
</evidence>
<sequence>MVLLTISIILFNFIAYMKNKIPTMNRKVSLWTFTIAFQISFDVIIEFKYGGYWYFDKGVDWFGVFAHTILIPPINILFISYFPFNHSIIKKVLYITYWTVGITMYEALTLLPEPLGYFHLGWWKLWFEFIIVPILLLMILGYYKWISKLEMIALDINKRSNK</sequence>
<keyword evidence="3" id="KW-1185">Reference proteome</keyword>
<keyword evidence="1" id="KW-0472">Membrane</keyword>
<comment type="caution">
    <text evidence="2">The sequence shown here is derived from an EMBL/GenBank/DDBJ whole genome shotgun (WGS) entry which is preliminary data.</text>
</comment>
<accession>A0A0J1IN23</accession>
<dbReference type="AlphaFoldDB" id="A0A0J1IN23"/>
<name>A0A0J1IN23_NIACI</name>
<dbReference type="EMBL" id="LDPH01000004">
    <property type="protein sequence ID" value="KLV27362.1"/>
    <property type="molecule type" value="Genomic_DNA"/>
</dbReference>
<keyword evidence="1" id="KW-0812">Transmembrane</keyword>
<feature type="transmembrane region" description="Helical" evidence="1">
    <location>
        <begin position="61"/>
        <end position="80"/>
    </location>
</feature>
<dbReference type="OrthoDB" id="2627420at2"/>
<feature type="transmembrane region" description="Helical" evidence="1">
    <location>
        <begin position="92"/>
        <end position="111"/>
    </location>
</feature>
<organism evidence="2 3">
    <name type="scientific">Niallia circulans</name>
    <name type="common">Bacillus circulans</name>
    <dbReference type="NCBI Taxonomy" id="1397"/>
    <lineage>
        <taxon>Bacteria</taxon>
        <taxon>Bacillati</taxon>
        <taxon>Bacillota</taxon>
        <taxon>Bacilli</taxon>
        <taxon>Bacillales</taxon>
        <taxon>Bacillaceae</taxon>
        <taxon>Niallia</taxon>
    </lineage>
</organism>
<keyword evidence="1" id="KW-1133">Transmembrane helix</keyword>